<gene>
    <name evidence="1" type="ORF">GCM10010979_05930</name>
</gene>
<evidence type="ECO:0008006" key="3">
    <source>
        <dbReference type="Google" id="ProtNLM"/>
    </source>
</evidence>
<dbReference type="EMBL" id="BMGB01000001">
    <property type="protein sequence ID" value="GGA94201.1"/>
    <property type="molecule type" value="Genomic_DNA"/>
</dbReference>
<evidence type="ECO:0000313" key="2">
    <source>
        <dbReference type="Proteomes" id="UP000606922"/>
    </source>
</evidence>
<sequence length="336" mass="37257">MHRIAFGVPVATPLDHARGMSKLPVLFLSREAEQLGSARLLRQQCAAGIFTRVAPGVYVDRAEWTGLNDDDRYRVRVRAAASRSAPGSQFSHDSAAAMLRLPSIGAWPARVHELVAPAAGGTSRRGILRHGLGLDPRATEIDGVCVTSIERTVIDVACTTTFVRSVAMIDQALRPEREGEPRWNLGIPLATKPGLLTLIDELDPYRGLVSARRAVEFADGGAGSPAESLGRVQFHALRLPPPELQVPFFDDRGLIGYADFYWREFDLIGEVDGRSKYGPQRHFQRGIPLEELLWQEKQREDRLRAAVRAFVRLDWAALNDRSGLASRMSQHGLRRK</sequence>
<keyword evidence="2" id="KW-1185">Reference proteome</keyword>
<dbReference type="AlphaFoldDB" id="A0A916SD37"/>
<evidence type="ECO:0000313" key="1">
    <source>
        <dbReference type="EMBL" id="GGA94201.1"/>
    </source>
</evidence>
<comment type="caution">
    <text evidence="1">The sequence shown here is derived from an EMBL/GenBank/DDBJ whole genome shotgun (WGS) entry which is preliminary data.</text>
</comment>
<organism evidence="1 2">
    <name type="scientific">Conyzicola nivalis</name>
    <dbReference type="NCBI Taxonomy" id="1477021"/>
    <lineage>
        <taxon>Bacteria</taxon>
        <taxon>Bacillati</taxon>
        <taxon>Actinomycetota</taxon>
        <taxon>Actinomycetes</taxon>
        <taxon>Micrococcales</taxon>
        <taxon>Microbacteriaceae</taxon>
        <taxon>Conyzicola</taxon>
    </lineage>
</organism>
<dbReference type="Proteomes" id="UP000606922">
    <property type="component" value="Unassembled WGS sequence"/>
</dbReference>
<reference evidence="1" key="2">
    <citation type="submission" date="2020-09" db="EMBL/GenBank/DDBJ databases">
        <authorList>
            <person name="Sun Q."/>
            <person name="Zhou Y."/>
        </authorList>
    </citation>
    <scope>NUCLEOTIDE SEQUENCE</scope>
    <source>
        <strain evidence="1">CGMCC 1.12813</strain>
    </source>
</reference>
<accession>A0A916SD37</accession>
<reference evidence="1" key="1">
    <citation type="journal article" date="2014" name="Int. J. Syst. Evol. Microbiol.">
        <title>Complete genome sequence of Corynebacterium casei LMG S-19264T (=DSM 44701T), isolated from a smear-ripened cheese.</title>
        <authorList>
            <consortium name="US DOE Joint Genome Institute (JGI-PGF)"/>
            <person name="Walter F."/>
            <person name="Albersmeier A."/>
            <person name="Kalinowski J."/>
            <person name="Ruckert C."/>
        </authorList>
    </citation>
    <scope>NUCLEOTIDE SEQUENCE</scope>
    <source>
        <strain evidence="1">CGMCC 1.12813</strain>
    </source>
</reference>
<name>A0A916SD37_9MICO</name>
<proteinExistence type="predicted"/>
<protein>
    <recommendedName>
        <fullName evidence="3">Transcriptional regulator, AbiEi antitoxin, Type IV TA system</fullName>
    </recommendedName>
</protein>